<organism evidence="1 2">
    <name type="scientific">Penicillium roqueforti (strain FM164)</name>
    <dbReference type="NCBI Taxonomy" id="1365484"/>
    <lineage>
        <taxon>Eukaryota</taxon>
        <taxon>Fungi</taxon>
        <taxon>Dikarya</taxon>
        <taxon>Ascomycota</taxon>
        <taxon>Pezizomycotina</taxon>
        <taxon>Eurotiomycetes</taxon>
        <taxon>Eurotiomycetidae</taxon>
        <taxon>Eurotiales</taxon>
        <taxon>Aspergillaceae</taxon>
        <taxon>Penicillium</taxon>
    </lineage>
</organism>
<evidence type="ECO:0000313" key="2">
    <source>
        <dbReference type="Proteomes" id="UP000030686"/>
    </source>
</evidence>
<sequence length="71" mass="7690">MTVRAPRAMDSNSTSRSGPVAISAFYPTLDHKCNYMPPYVKLVPSGQVKQGETAHSSHWGPTVPVVYARAS</sequence>
<protein>
    <submittedName>
        <fullName evidence="1">Genomic scaffold, ProqFM164S03</fullName>
    </submittedName>
</protein>
<dbReference type="AlphaFoldDB" id="W6QIT5"/>
<dbReference type="Proteomes" id="UP000030686">
    <property type="component" value="Unassembled WGS sequence"/>
</dbReference>
<accession>W6QIT5</accession>
<dbReference type="EMBL" id="HG792017">
    <property type="protein sequence ID" value="CDM34124.1"/>
    <property type="molecule type" value="Genomic_DNA"/>
</dbReference>
<name>W6QIT5_PENRF</name>
<evidence type="ECO:0000313" key="1">
    <source>
        <dbReference type="EMBL" id="CDM34124.1"/>
    </source>
</evidence>
<proteinExistence type="predicted"/>
<keyword evidence="2" id="KW-1185">Reference proteome</keyword>
<reference evidence="1" key="1">
    <citation type="journal article" date="2014" name="Nat. Commun.">
        <title>Multiple recent horizontal transfers of a large genomic region in cheese making fungi.</title>
        <authorList>
            <person name="Cheeseman K."/>
            <person name="Ropars J."/>
            <person name="Renault P."/>
            <person name="Dupont J."/>
            <person name="Gouzy J."/>
            <person name="Branca A."/>
            <person name="Abraham A.L."/>
            <person name="Ceppi M."/>
            <person name="Conseiller E."/>
            <person name="Debuchy R."/>
            <person name="Malagnac F."/>
            <person name="Goarin A."/>
            <person name="Silar P."/>
            <person name="Lacoste S."/>
            <person name="Sallet E."/>
            <person name="Bensimon A."/>
            <person name="Giraud T."/>
            <person name="Brygoo Y."/>
        </authorList>
    </citation>
    <scope>NUCLEOTIDE SEQUENCE [LARGE SCALE GENOMIC DNA]</scope>
    <source>
        <strain evidence="1">FM164</strain>
    </source>
</reference>
<gene>
    <name evidence="1" type="ORF">PROQFM164_S03g000848</name>
</gene>